<sequence>MEVLIGMAILAAAIGIGGGLYEFAVLDPAWPHRPSLVQPQHGGVSRKRFWISVHAVFELLLIAALVAAWQAAGIRQWLLTALAIHAAMRIWSALDFIPKALAFERARADDVSLEAARRWTSRSRLRMPLDLATLAALLMAFRTALHGTGI</sequence>
<dbReference type="RefSeq" id="WP_091861187.1">
    <property type="nucleotide sequence ID" value="NZ_FNBZ01000008.1"/>
</dbReference>
<keyword evidence="1" id="KW-1133">Transmembrane helix</keyword>
<keyword evidence="3" id="KW-1185">Reference proteome</keyword>
<accession>A0ABY0P656</accession>
<feature type="transmembrane region" description="Helical" evidence="1">
    <location>
        <begin position="49"/>
        <end position="71"/>
    </location>
</feature>
<evidence type="ECO:0000313" key="2">
    <source>
        <dbReference type="EMBL" id="SDH38386.1"/>
    </source>
</evidence>
<keyword evidence="1" id="KW-0472">Membrane</keyword>
<dbReference type="Proteomes" id="UP000199468">
    <property type="component" value="Unassembled WGS sequence"/>
</dbReference>
<gene>
    <name evidence="2" type="ORF">SAMN05421844_108157</name>
</gene>
<dbReference type="EMBL" id="FNBZ01000008">
    <property type="protein sequence ID" value="SDH38386.1"/>
    <property type="molecule type" value="Genomic_DNA"/>
</dbReference>
<keyword evidence="1" id="KW-0812">Transmembrane</keyword>
<protein>
    <recommendedName>
        <fullName evidence="4">DUF1772 domain-containing protein</fullName>
    </recommendedName>
</protein>
<reference evidence="2 3" key="1">
    <citation type="submission" date="2016-10" db="EMBL/GenBank/DDBJ databases">
        <authorList>
            <person name="Varghese N."/>
            <person name="Submissions S."/>
        </authorList>
    </citation>
    <scope>NUCLEOTIDE SEQUENCE [LARGE SCALE GENOMIC DNA]</scope>
    <source>
        <strain evidence="2 3">DSM 26672</strain>
    </source>
</reference>
<name>A0ABY0P656_9HYPH</name>
<comment type="caution">
    <text evidence="2">The sequence shown here is derived from an EMBL/GenBank/DDBJ whole genome shotgun (WGS) entry which is preliminary data.</text>
</comment>
<proteinExistence type="predicted"/>
<evidence type="ECO:0008006" key="4">
    <source>
        <dbReference type="Google" id="ProtNLM"/>
    </source>
</evidence>
<organism evidence="2 3">
    <name type="scientific">Bosea robiniae</name>
    <dbReference type="NCBI Taxonomy" id="1036780"/>
    <lineage>
        <taxon>Bacteria</taxon>
        <taxon>Pseudomonadati</taxon>
        <taxon>Pseudomonadota</taxon>
        <taxon>Alphaproteobacteria</taxon>
        <taxon>Hyphomicrobiales</taxon>
        <taxon>Boseaceae</taxon>
        <taxon>Bosea</taxon>
    </lineage>
</organism>
<feature type="transmembrane region" description="Helical" evidence="1">
    <location>
        <begin position="6"/>
        <end position="29"/>
    </location>
</feature>
<evidence type="ECO:0000256" key="1">
    <source>
        <dbReference type="SAM" id="Phobius"/>
    </source>
</evidence>
<evidence type="ECO:0000313" key="3">
    <source>
        <dbReference type="Proteomes" id="UP000199468"/>
    </source>
</evidence>